<dbReference type="InterPro" id="IPR023365">
    <property type="entry name" value="Sortase_dom-sf"/>
</dbReference>
<evidence type="ECO:0000256" key="1">
    <source>
        <dbReference type="ARBA" id="ARBA00022801"/>
    </source>
</evidence>
<dbReference type="STRING" id="643648.Slip_1253"/>
<evidence type="ECO:0000313" key="4">
    <source>
        <dbReference type="Proteomes" id="UP000000378"/>
    </source>
</evidence>
<organism evidence="3 4">
    <name type="scientific">Syntrophothermus lipocalidus (strain DSM 12680 / TGB-C1)</name>
    <dbReference type="NCBI Taxonomy" id="643648"/>
    <lineage>
        <taxon>Bacteria</taxon>
        <taxon>Bacillati</taxon>
        <taxon>Bacillota</taxon>
        <taxon>Clostridia</taxon>
        <taxon>Eubacteriales</taxon>
        <taxon>Syntrophomonadaceae</taxon>
        <taxon>Syntrophothermus</taxon>
    </lineage>
</organism>
<name>D7CMU0_SYNLT</name>
<accession>D7CMU0</accession>
<dbReference type="eggNOG" id="COG3764">
    <property type="taxonomic scope" value="Bacteria"/>
</dbReference>
<protein>
    <submittedName>
        <fullName evidence="3">Sortase family protein</fullName>
    </submittedName>
</protein>
<dbReference type="Proteomes" id="UP000000378">
    <property type="component" value="Chromosome"/>
</dbReference>
<dbReference type="SUPFAM" id="SSF63817">
    <property type="entry name" value="Sortase"/>
    <property type="match status" value="1"/>
</dbReference>
<dbReference type="CDD" id="cd05830">
    <property type="entry name" value="Sortase_E"/>
    <property type="match status" value="1"/>
</dbReference>
<feature type="active site" description="Proton donor/acceptor" evidence="2">
    <location>
        <position position="109"/>
    </location>
</feature>
<dbReference type="InterPro" id="IPR005754">
    <property type="entry name" value="Sortase"/>
</dbReference>
<keyword evidence="4" id="KW-1185">Reference proteome</keyword>
<keyword evidence="1" id="KW-0378">Hydrolase</keyword>
<dbReference type="OrthoDB" id="154054at2"/>
<dbReference type="KEGG" id="slp:Slip_1253"/>
<sequence>MRIRVLGFFFILIGVGIAFYPAFTDVRSWLVQSRLRAVVATGEPSVQARAAGADVSQVNSPDYSLLEIPSIGLSAVVVEGTGAEELSKGPGRFLESAFPGEGNTAIAGHRTMYGGWFRNLYRLKPGDSILLKLKGATYRYEVERVFTVLDNDSSIIGPCGYPALTLMTCNGLQKSEKRLAVRARLIGISPKQST</sequence>
<dbReference type="Pfam" id="PF04203">
    <property type="entry name" value="Sortase"/>
    <property type="match status" value="1"/>
</dbReference>
<evidence type="ECO:0000256" key="2">
    <source>
        <dbReference type="PIRSR" id="PIRSR605754-1"/>
    </source>
</evidence>
<dbReference type="AlphaFoldDB" id="D7CMU0"/>
<reference evidence="4" key="1">
    <citation type="journal article" date="2010" name="Stand. Genomic Sci.">
        <title>Complete genome sequence of Syntrophothermus lipocalidus type strain (TGB-C1T).</title>
        <authorList>
            <consortium name="US DOE Joint Genome Institute (JGI-PGF)"/>
            <person name="Djao O."/>
            <person name="Zhang X."/>
            <person name="Lucas S."/>
            <person name="Lapidus A."/>
            <person name="Glavina Del Rio T."/>
            <person name="Nolan M."/>
            <person name="Tice H."/>
            <person name="Cheng J."/>
            <person name="Han C."/>
            <person name="Tapia R."/>
            <person name="Goodwin L."/>
            <person name="Pitluck S."/>
            <person name="Liolios K."/>
            <person name="Ivanova N."/>
            <person name="Mavromatis K."/>
            <person name="Mikhailova N."/>
            <person name="Ovchinnikova G."/>
            <person name="Pati A."/>
            <person name="Brambilla E."/>
            <person name="Chen A."/>
            <person name="Palaniappan K."/>
            <person name="Land M."/>
            <person name="Hauser L."/>
            <person name="Chang Y."/>
            <person name="Jeffries C."/>
            <person name="Rohde M."/>
            <person name="Sikorski J."/>
            <person name="Spring S."/>
            <person name="Goker M."/>
            <person name="Detter J."/>
            <person name="Woyke T."/>
            <person name="Bristow J."/>
            <person name="Eisen J."/>
            <person name="Markowitz V."/>
            <person name="Hugenholtz P."/>
            <person name="Kyrpides N."/>
            <person name="Klenk H."/>
        </authorList>
    </citation>
    <scope>NUCLEOTIDE SEQUENCE [LARGE SCALE GENOMIC DNA]</scope>
    <source>
        <strain evidence="4">DSM 12680 / TGB-C1</strain>
    </source>
</reference>
<dbReference type="GO" id="GO:0016787">
    <property type="term" value="F:hydrolase activity"/>
    <property type="evidence" value="ECO:0007669"/>
    <property type="project" value="UniProtKB-KW"/>
</dbReference>
<dbReference type="NCBIfam" id="TIGR01076">
    <property type="entry name" value="sortase_fam"/>
    <property type="match status" value="1"/>
</dbReference>
<evidence type="ECO:0000313" key="3">
    <source>
        <dbReference type="EMBL" id="ADI02025.1"/>
    </source>
</evidence>
<feature type="active site" description="Acyl-thioester intermediate" evidence="2">
    <location>
        <position position="169"/>
    </location>
</feature>
<dbReference type="InterPro" id="IPR042003">
    <property type="entry name" value="Sortase_E"/>
</dbReference>
<gene>
    <name evidence="3" type="ordered locus">Slip_1253</name>
</gene>
<proteinExistence type="predicted"/>
<dbReference type="HOGENOM" id="CLU_045680_6_0_9"/>
<dbReference type="EMBL" id="CP002048">
    <property type="protein sequence ID" value="ADI02025.1"/>
    <property type="molecule type" value="Genomic_DNA"/>
</dbReference>
<dbReference type="RefSeq" id="WP_013175427.1">
    <property type="nucleotide sequence ID" value="NC_014220.1"/>
</dbReference>
<reference evidence="3 4" key="2">
    <citation type="journal article" date="2010" name="Stand. Genomic Sci.">
        <title>Complete genome sequence of Syntrophothermus lipocalidus type strain (TGB-C1).</title>
        <authorList>
            <person name="Djao O.D."/>
            <person name="Zhang X."/>
            <person name="Lucas S."/>
            <person name="Lapidus A."/>
            <person name="Del Rio T.G."/>
            <person name="Nolan M."/>
            <person name="Tice H."/>
            <person name="Cheng J.F."/>
            <person name="Han C."/>
            <person name="Tapia R."/>
            <person name="Goodwin L."/>
            <person name="Pitluck S."/>
            <person name="Liolios K."/>
            <person name="Ivanova N."/>
            <person name="Mavromatis K."/>
            <person name="Mikhailova N."/>
            <person name="Ovchinnikova G."/>
            <person name="Pati A."/>
            <person name="Brambilla E."/>
            <person name="Chen A."/>
            <person name="Palaniappan K."/>
            <person name="Land M."/>
            <person name="Hauser L."/>
            <person name="Chang Y.J."/>
            <person name="Jeffries C.D."/>
            <person name="Rohde M."/>
            <person name="Sikorski J."/>
            <person name="Spring S."/>
            <person name="Goker M."/>
            <person name="Detter J.C."/>
            <person name="Woyke T."/>
            <person name="Bristow J."/>
            <person name="Eisen J.A."/>
            <person name="Markowitz V."/>
            <person name="Hugenholtz P."/>
            <person name="Kyrpides N.C."/>
            <person name="Klenk H.P."/>
        </authorList>
    </citation>
    <scope>NUCLEOTIDE SEQUENCE [LARGE SCALE GENOMIC DNA]</scope>
    <source>
        <strain evidence="4">DSM 12680 / TGB-C1</strain>
    </source>
</reference>
<dbReference type="Gene3D" id="2.40.260.10">
    <property type="entry name" value="Sortase"/>
    <property type="match status" value="1"/>
</dbReference>